<dbReference type="eggNOG" id="arCOG09396">
    <property type="taxonomic scope" value="Archaea"/>
</dbReference>
<dbReference type="SUPFAM" id="SSF46785">
    <property type="entry name" value="Winged helix' DNA-binding domain"/>
    <property type="match status" value="1"/>
</dbReference>
<feature type="region of interest" description="Disordered" evidence="1">
    <location>
        <begin position="94"/>
        <end position="116"/>
    </location>
</feature>
<protein>
    <recommendedName>
        <fullName evidence="2">HTH marR-type domain-containing protein</fullName>
    </recommendedName>
</protein>
<dbReference type="PATRIC" id="fig|1227457.3.peg.3862"/>
<evidence type="ECO:0000313" key="4">
    <source>
        <dbReference type="Proteomes" id="UP000011680"/>
    </source>
</evidence>
<dbReference type="EMBL" id="AOMF01000182">
    <property type="protein sequence ID" value="EMA48873.1"/>
    <property type="molecule type" value="Genomic_DNA"/>
</dbReference>
<dbReference type="Proteomes" id="UP000011680">
    <property type="component" value="Unassembled WGS sequence"/>
</dbReference>
<name>M0MU69_9EURY</name>
<dbReference type="RefSeq" id="WP_007743318.1">
    <property type="nucleotide sequence ID" value="NZ_AOMF01000182.1"/>
</dbReference>
<sequence>MSETDRDECGRFTGEVTEQDILKAFDRADAPFLTAAELGEELGVSRQAANYRLKRMREEGHVKRKQTGARSVGWWATIAPEPSPETLRDIEATEGELEHGETISQAEMKKRLGIDR</sequence>
<evidence type="ECO:0000313" key="3">
    <source>
        <dbReference type="EMBL" id="EMA48873.1"/>
    </source>
</evidence>
<dbReference type="InterPro" id="IPR011991">
    <property type="entry name" value="ArsR-like_HTH"/>
</dbReference>
<accession>M0MU69</accession>
<dbReference type="PROSITE" id="PS00519">
    <property type="entry name" value="HTH_ASNC_1"/>
    <property type="match status" value="1"/>
</dbReference>
<dbReference type="CDD" id="cd00090">
    <property type="entry name" value="HTH_ARSR"/>
    <property type="match status" value="1"/>
</dbReference>
<dbReference type="InterPro" id="IPR000835">
    <property type="entry name" value="HTH_MarR-typ"/>
</dbReference>
<proteinExistence type="predicted"/>
<keyword evidence="4" id="KW-1185">Reference proteome</keyword>
<dbReference type="GO" id="GO:0003700">
    <property type="term" value="F:DNA-binding transcription factor activity"/>
    <property type="evidence" value="ECO:0007669"/>
    <property type="project" value="InterPro"/>
</dbReference>
<dbReference type="Pfam" id="PF12802">
    <property type="entry name" value="MarR_2"/>
    <property type="match status" value="1"/>
</dbReference>
<dbReference type="Gene3D" id="1.10.10.10">
    <property type="entry name" value="Winged helix-like DNA-binding domain superfamily/Winged helix DNA-binding domain"/>
    <property type="match status" value="1"/>
</dbReference>
<dbReference type="OrthoDB" id="256477at2157"/>
<organism evidence="3 4">
    <name type="scientific">Halococcus thailandensis JCM 13552</name>
    <dbReference type="NCBI Taxonomy" id="1227457"/>
    <lineage>
        <taxon>Archaea</taxon>
        <taxon>Methanobacteriati</taxon>
        <taxon>Methanobacteriota</taxon>
        <taxon>Stenosarchaea group</taxon>
        <taxon>Halobacteria</taxon>
        <taxon>Halobacteriales</taxon>
        <taxon>Halococcaceae</taxon>
        <taxon>Halococcus</taxon>
    </lineage>
</organism>
<reference evidence="3 4" key="1">
    <citation type="journal article" date="2014" name="PLoS Genet.">
        <title>Phylogenetically driven sequencing of extremely halophilic archaea reveals strategies for static and dynamic osmo-response.</title>
        <authorList>
            <person name="Becker E.A."/>
            <person name="Seitzer P.M."/>
            <person name="Tritt A."/>
            <person name="Larsen D."/>
            <person name="Krusor M."/>
            <person name="Yao A.I."/>
            <person name="Wu D."/>
            <person name="Madern D."/>
            <person name="Eisen J.A."/>
            <person name="Darling A.E."/>
            <person name="Facciotti M.T."/>
        </authorList>
    </citation>
    <scope>NUCLEOTIDE SEQUENCE [LARGE SCALE GENOMIC DNA]</scope>
    <source>
        <strain evidence="3 4">JCM 13552</strain>
    </source>
</reference>
<dbReference type="InterPro" id="IPR036388">
    <property type="entry name" value="WH-like_DNA-bd_sf"/>
</dbReference>
<feature type="domain" description="HTH marR-type" evidence="2">
    <location>
        <begin position="21"/>
        <end position="66"/>
    </location>
</feature>
<comment type="caution">
    <text evidence="3">The sequence shown here is derived from an EMBL/GenBank/DDBJ whole genome shotgun (WGS) entry which is preliminary data.</text>
</comment>
<dbReference type="InterPro" id="IPR036390">
    <property type="entry name" value="WH_DNA-bd_sf"/>
</dbReference>
<dbReference type="InterPro" id="IPR019885">
    <property type="entry name" value="Tscrpt_reg_HTH_AsnC-type_CS"/>
</dbReference>
<evidence type="ECO:0000259" key="2">
    <source>
        <dbReference type="Pfam" id="PF12802"/>
    </source>
</evidence>
<gene>
    <name evidence="3" type="ORF">C451_19723</name>
</gene>
<evidence type="ECO:0000256" key="1">
    <source>
        <dbReference type="SAM" id="MobiDB-lite"/>
    </source>
</evidence>
<dbReference type="AlphaFoldDB" id="M0MU69"/>